<feature type="transmembrane region" description="Helical" evidence="8">
    <location>
        <begin position="275"/>
        <end position="302"/>
    </location>
</feature>
<keyword evidence="4" id="KW-0808">Transferase</keyword>
<evidence type="ECO:0000313" key="9">
    <source>
        <dbReference type="EMBL" id="KXA20182.1"/>
    </source>
</evidence>
<evidence type="ECO:0000256" key="4">
    <source>
        <dbReference type="ARBA" id="ARBA00022679"/>
    </source>
</evidence>
<feature type="transmembrane region" description="Helical" evidence="8">
    <location>
        <begin position="132"/>
        <end position="149"/>
    </location>
</feature>
<dbReference type="PANTHER" id="PTHR33908">
    <property type="entry name" value="MANNOSYLTRANSFERASE YKCB-RELATED"/>
    <property type="match status" value="1"/>
</dbReference>
<reference evidence="10" key="1">
    <citation type="submission" date="2016-01" db="EMBL/GenBank/DDBJ databases">
        <authorList>
            <person name="Mitreva M."/>
            <person name="Pepin K.H."/>
            <person name="Mihindukulasuriya K.A."/>
            <person name="Fulton R."/>
            <person name="Fronick C."/>
            <person name="O'Laughlin M."/>
            <person name="Miner T."/>
            <person name="Herter B."/>
            <person name="Rosa B.A."/>
            <person name="Cordes M."/>
            <person name="Tomlinson C."/>
            <person name="Wollam A."/>
            <person name="Palsikar V.B."/>
            <person name="Mardis E.R."/>
            <person name="Wilson R.K."/>
        </authorList>
    </citation>
    <scope>NUCLEOTIDE SEQUENCE [LARGE SCALE GENOMIC DNA]</scope>
    <source>
        <strain evidence="10">MJR7757B</strain>
    </source>
</reference>
<evidence type="ECO:0000256" key="5">
    <source>
        <dbReference type="ARBA" id="ARBA00022692"/>
    </source>
</evidence>
<accession>A0A133NV62</accession>
<dbReference type="GO" id="GO:0016763">
    <property type="term" value="F:pentosyltransferase activity"/>
    <property type="evidence" value="ECO:0007669"/>
    <property type="project" value="TreeGrafter"/>
</dbReference>
<evidence type="ECO:0000256" key="2">
    <source>
        <dbReference type="ARBA" id="ARBA00022475"/>
    </source>
</evidence>
<feature type="transmembrane region" description="Helical" evidence="8">
    <location>
        <begin position="374"/>
        <end position="394"/>
    </location>
</feature>
<name>A0A133NV62_FUSNU</name>
<feature type="transmembrane region" description="Helical" evidence="8">
    <location>
        <begin position="155"/>
        <end position="171"/>
    </location>
</feature>
<feature type="transmembrane region" description="Helical" evidence="8">
    <location>
        <begin position="322"/>
        <end position="353"/>
    </location>
</feature>
<feature type="transmembrane region" description="Helical" evidence="8">
    <location>
        <begin position="231"/>
        <end position="254"/>
    </location>
</feature>
<feature type="transmembrane region" description="Helical" evidence="8">
    <location>
        <begin position="96"/>
        <end position="120"/>
    </location>
</feature>
<proteinExistence type="predicted"/>
<keyword evidence="3" id="KW-0328">Glycosyltransferase</keyword>
<dbReference type="EMBL" id="LRPY01000128">
    <property type="protein sequence ID" value="KXA20182.1"/>
    <property type="molecule type" value="Genomic_DNA"/>
</dbReference>
<dbReference type="Proteomes" id="UP000070401">
    <property type="component" value="Unassembled WGS sequence"/>
</dbReference>
<evidence type="ECO:0000256" key="8">
    <source>
        <dbReference type="SAM" id="Phobius"/>
    </source>
</evidence>
<protein>
    <recommendedName>
        <fullName evidence="11">Glycosyltransferase RgtA/B/C/D-like domain-containing protein</fullName>
    </recommendedName>
</protein>
<organism evidence="9 10">
    <name type="scientific">Fusobacterium nucleatum</name>
    <dbReference type="NCBI Taxonomy" id="851"/>
    <lineage>
        <taxon>Bacteria</taxon>
        <taxon>Fusobacteriati</taxon>
        <taxon>Fusobacteriota</taxon>
        <taxon>Fusobacteriia</taxon>
        <taxon>Fusobacteriales</taxon>
        <taxon>Fusobacteriaceae</taxon>
        <taxon>Fusobacterium</taxon>
    </lineage>
</organism>
<dbReference type="GO" id="GO:0005886">
    <property type="term" value="C:plasma membrane"/>
    <property type="evidence" value="ECO:0007669"/>
    <property type="project" value="UniProtKB-SubCell"/>
</dbReference>
<keyword evidence="2" id="KW-1003">Cell membrane</keyword>
<evidence type="ECO:0000256" key="6">
    <source>
        <dbReference type="ARBA" id="ARBA00022989"/>
    </source>
</evidence>
<dbReference type="PATRIC" id="fig|851.8.peg.1283"/>
<keyword evidence="5 8" id="KW-0812">Transmembrane</keyword>
<comment type="caution">
    <text evidence="9">The sequence shown here is derived from an EMBL/GenBank/DDBJ whole genome shotgun (WGS) entry which is preliminary data.</text>
</comment>
<keyword evidence="10" id="KW-1185">Reference proteome</keyword>
<dbReference type="AlphaFoldDB" id="A0A133NV62"/>
<evidence type="ECO:0000313" key="10">
    <source>
        <dbReference type="Proteomes" id="UP000070401"/>
    </source>
</evidence>
<evidence type="ECO:0000256" key="3">
    <source>
        <dbReference type="ARBA" id="ARBA00022676"/>
    </source>
</evidence>
<feature type="transmembrane region" description="Helical" evidence="8">
    <location>
        <begin position="183"/>
        <end position="211"/>
    </location>
</feature>
<dbReference type="PANTHER" id="PTHR33908:SF3">
    <property type="entry name" value="UNDECAPRENYL PHOSPHATE-ALPHA-4-AMINO-4-DEOXY-L-ARABINOSE ARABINOSYL TRANSFERASE"/>
    <property type="match status" value="1"/>
</dbReference>
<evidence type="ECO:0000256" key="1">
    <source>
        <dbReference type="ARBA" id="ARBA00004651"/>
    </source>
</evidence>
<feature type="transmembrane region" description="Helical" evidence="8">
    <location>
        <begin position="26"/>
        <end position="43"/>
    </location>
</feature>
<comment type="subcellular location">
    <subcellularLocation>
        <location evidence="1">Cell membrane</location>
        <topology evidence="1">Multi-pass membrane protein</topology>
    </subcellularLocation>
</comment>
<keyword evidence="6 8" id="KW-1133">Transmembrane helix</keyword>
<dbReference type="InterPro" id="IPR050297">
    <property type="entry name" value="LipidA_mod_glycosyltrf_83"/>
</dbReference>
<keyword evidence="7 8" id="KW-0472">Membrane</keyword>
<gene>
    <name evidence="9" type="ORF">HMPREF3221_01278</name>
</gene>
<dbReference type="GO" id="GO:0009103">
    <property type="term" value="P:lipopolysaccharide biosynthetic process"/>
    <property type="evidence" value="ECO:0007669"/>
    <property type="project" value="UniProtKB-ARBA"/>
</dbReference>
<evidence type="ECO:0000256" key="7">
    <source>
        <dbReference type="ARBA" id="ARBA00023136"/>
    </source>
</evidence>
<sequence>MKKLENVLNIIQLVKNMLQVFKKNKILIVILVLFLILPFLRVPDLRNETKYLDIVQEIVDKKSYWVLYYQGELYPDKPPLYFWLLTVIYKIFGKDLLFPLSLIFLSYLPFLSILGLACWQLNYLKKEWKDKFLLYSFTIPYLMGISIFLRMDMLMAFFITLSLSLFIYFYFNQSKINNIKLFFLYLSIFLGIFTKGALGGILPILIIYIFLYLENNLKFFNMLHWKRGLKFLLFCFLLWFFILFLQSNGIKYIYFLLGKQTIGRAYNSYSHARPFYYYFIYLPLTFFPYGIFYICGFFKYLINFERRKIWTLFEKWAFSWSIPPFILLSIISGKLQIYLLPLYIGMIFLSLIVREKLIKKYKFIRLIEKNIQKCIYILYFFLPIGLLIYNNYFVQ</sequence>
<evidence type="ECO:0008006" key="11">
    <source>
        <dbReference type="Google" id="ProtNLM"/>
    </source>
</evidence>
<dbReference type="GO" id="GO:0010041">
    <property type="term" value="P:response to iron(III) ion"/>
    <property type="evidence" value="ECO:0007669"/>
    <property type="project" value="TreeGrafter"/>
</dbReference>